<dbReference type="GO" id="GO:0008797">
    <property type="term" value="F:aspartate ammonia-lyase activity"/>
    <property type="evidence" value="ECO:0007669"/>
    <property type="project" value="UniProtKB-EC"/>
</dbReference>
<dbReference type="InterPro" id="IPR000362">
    <property type="entry name" value="Fumarate_lyase_fam"/>
</dbReference>
<dbReference type="EC" id="4.3.1.1" evidence="4"/>
<dbReference type="SUPFAM" id="SSF48557">
    <property type="entry name" value="L-aspartase-like"/>
    <property type="match status" value="1"/>
</dbReference>
<dbReference type="GO" id="GO:0005829">
    <property type="term" value="C:cytosol"/>
    <property type="evidence" value="ECO:0007669"/>
    <property type="project" value="TreeGrafter"/>
</dbReference>
<dbReference type="EMBL" id="VSSQ01007846">
    <property type="protein sequence ID" value="MPM37155.1"/>
    <property type="molecule type" value="Genomic_DNA"/>
</dbReference>
<protein>
    <submittedName>
        <fullName evidence="4">Aspartate ammonia-lyase</fullName>
        <ecNumber evidence="4">4.3.1.1</ecNumber>
    </submittedName>
</protein>
<dbReference type="FunFam" id="1.20.200.10:FF:000001">
    <property type="entry name" value="Fumarate hydratase, mitochondrial"/>
    <property type="match status" value="1"/>
</dbReference>
<keyword evidence="1 4" id="KW-0456">Lyase</keyword>
<feature type="domain" description="Fumarase C C-terminal" evidence="3">
    <location>
        <begin position="406"/>
        <end position="458"/>
    </location>
</feature>
<dbReference type="NCBIfam" id="NF008909">
    <property type="entry name" value="PRK12273.1"/>
    <property type="match status" value="1"/>
</dbReference>
<dbReference type="Gene3D" id="1.10.40.30">
    <property type="entry name" value="Fumarase/aspartase (C-terminal domain)"/>
    <property type="match status" value="1"/>
</dbReference>
<dbReference type="InterPro" id="IPR051546">
    <property type="entry name" value="Aspartate_Ammonia-Lyase"/>
</dbReference>
<reference evidence="4" key="1">
    <citation type="submission" date="2019-08" db="EMBL/GenBank/DDBJ databases">
        <authorList>
            <person name="Kucharzyk K."/>
            <person name="Murdoch R.W."/>
            <person name="Higgins S."/>
            <person name="Loffler F."/>
        </authorList>
    </citation>
    <scope>NUCLEOTIDE SEQUENCE</scope>
</reference>
<dbReference type="PRINTS" id="PR00149">
    <property type="entry name" value="FUMRATELYASE"/>
</dbReference>
<dbReference type="InterPro" id="IPR018951">
    <property type="entry name" value="Fumarase_C_C"/>
</dbReference>
<evidence type="ECO:0000259" key="2">
    <source>
        <dbReference type="Pfam" id="PF00206"/>
    </source>
</evidence>
<dbReference type="PROSITE" id="PS00163">
    <property type="entry name" value="FUMARATE_LYASES"/>
    <property type="match status" value="1"/>
</dbReference>
<comment type="caution">
    <text evidence="4">The sequence shown here is derived from an EMBL/GenBank/DDBJ whole genome shotgun (WGS) entry which is preliminary data.</text>
</comment>
<dbReference type="Gene3D" id="1.20.200.10">
    <property type="entry name" value="Fumarase/aspartase (Central domain)"/>
    <property type="match status" value="1"/>
</dbReference>
<sequence length="463" mass="49540">MNERIEGDSVGTLEIPAGAYYGVQTLRARQNFPITGRGLNPAFIRNLVLVKKAAALANGESGLLRPRLAEAIVRACDEILGGALLEQFIVDAVQGGAGTSANMNANEVIANRAIELLEGEKGDYSLVSPNDHVNMCQSTNDVIPTAARLTALELLDGLIRELLELRQALDAKAEEFAQVLKIGRTQLQDAVPMYLGQSFRAWSAMEGRDLARLRSVREELYAVNLGGTAVGTSINAFPDYLRSVIPTLSRLSGRPLRRAEDLFDATQNLDSFAAVSCVVKTCALNLSKMCSDLRLLSSGPRAGLGEISLPARQNGSSIMPGKVNPVIPEVVNQAAFLVAGNDTAITMAAEAGQMELNAFGPVLFDRLFESVQVLTRAVGTLRLNCVEGIQANQGRCRELLDSSVGIITVLCPYLGYRKAAQIAKTALSTGASVRELVLQEELTDTQELLRLLEPAVMAGSAAC</sequence>
<evidence type="ECO:0000313" key="4">
    <source>
        <dbReference type="EMBL" id="MPM37155.1"/>
    </source>
</evidence>
<name>A0A644Z8D8_9ZZZZ</name>
<evidence type="ECO:0000259" key="3">
    <source>
        <dbReference type="Pfam" id="PF10415"/>
    </source>
</evidence>
<evidence type="ECO:0000256" key="1">
    <source>
        <dbReference type="ARBA" id="ARBA00023239"/>
    </source>
</evidence>
<gene>
    <name evidence="4" type="primary">aspA_14</name>
    <name evidence="4" type="ORF">SDC9_83761</name>
</gene>
<dbReference type="Pfam" id="PF10415">
    <property type="entry name" value="FumaraseC_C"/>
    <property type="match status" value="1"/>
</dbReference>
<dbReference type="Pfam" id="PF00206">
    <property type="entry name" value="Lyase_1"/>
    <property type="match status" value="1"/>
</dbReference>
<dbReference type="GO" id="GO:0006531">
    <property type="term" value="P:aspartate metabolic process"/>
    <property type="evidence" value="ECO:0007669"/>
    <property type="project" value="TreeGrafter"/>
</dbReference>
<dbReference type="InterPro" id="IPR008948">
    <property type="entry name" value="L-Aspartase-like"/>
</dbReference>
<dbReference type="PANTHER" id="PTHR42696">
    <property type="entry name" value="ASPARTATE AMMONIA-LYASE"/>
    <property type="match status" value="1"/>
</dbReference>
<dbReference type="PANTHER" id="PTHR42696:SF2">
    <property type="entry name" value="ASPARTATE AMMONIA-LYASE"/>
    <property type="match status" value="1"/>
</dbReference>
<dbReference type="Gene3D" id="1.10.275.10">
    <property type="entry name" value="Fumarase/aspartase (N-terminal domain)"/>
    <property type="match status" value="1"/>
</dbReference>
<organism evidence="4">
    <name type="scientific">bioreactor metagenome</name>
    <dbReference type="NCBI Taxonomy" id="1076179"/>
    <lineage>
        <taxon>unclassified sequences</taxon>
        <taxon>metagenomes</taxon>
        <taxon>ecological metagenomes</taxon>
    </lineage>
</organism>
<dbReference type="InterPro" id="IPR024083">
    <property type="entry name" value="Fumarase/histidase_N"/>
</dbReference>
<feature type="domain" description="Fumarate lyase N-terminal" evidence="2">
    <location>
        <begin position="11"/>
        <end position="340"/>
    </location>
</feature>
<dbReference type="AlphaFoldDB" id="A0A644Z8D8"/>
<dbReference type="InterPro" id="IPR020557">
    <property type="entry name" value="Fumarate_lyase_CS"/>
</dbReference>
<accession>A0A644Z8D8</accession>
<proteinExistence type="predicted"/>
<dbReference type="CDD" id="cd01357">
    <property type="entry name" value="Aspartase"/>
    <property type="match status" value="1"/>
</dbReference>
<dbReference type="GO" id="GO:0006099">
    <property type="term" value="P:tricarboxylic acid cycle"/>
    <property type="evidence" value="ECO:0007669"/>
    <property type="project" value="InterPro"/>
</dbReference>
<dbReference type="FunFam" id="1.10.275.10:FF:000001">
    <property type="entry name" value="Fumarate hydratase, mitochondrial"/>
    <property type="match status" value="1"/>
</dbReference>
<dbReference type="InterPro" id="IPR022761">
    <property type="entry name" value="Fumarate_lyase_N"/>
</dbReference>
<dbReference type="PRINTS" id="PR00145">
    <property type="entry name" value="ARGSUCLYASE"/>
</dbReference>